<keyword evidence="1" id="KW-0472">Membrane</keyword>
<dbReference type="SUPFAM" id="SSF53448">
    <property type="entry name" value="Nucleotide-diphospho-sugar transferases"/>
    <property type="match status" value="1"/>
</dbReference>
<protein>
    <submittedName>
        <fullName evidence="3">Glycosyltransferase family 2 protein</fullName>
    </submittedName>
</protein>
<dbReference type="Proteomes" id="UP000515312">
    <property type="component" value="Chromosome"/>
</dbReference>
<proteinExistence type="predicted"/>
<dbReference type="Pfam" id="PF00535">
    <property type="entry name" value="Glycos_transf_2"/>
    <property type="match status" value="1"/>
</dbReference>
<dbReference type="InterPro" id="IPR001173">
    <property type="entry name" value="Glyco_trans_2-like"/>
</dbReference>
<sequence length="233" mass="25291">MRVSVVIPTHNEAQAIERVLADLPFGLTTEVIVVDSNSTDGTPGIAARMGARVIQEPRLGYGRACLTGFAAANSPDVVVFLDGDYSDRPSELPSLLAPIAEGRADITIGSRLHERNSAEALPWHQAMGNRLAAHLIRLFYGLEISDLGPFRAGRAEVLRALGLEETTYGWAVEMILKGVLAGYRIVEVPVSYFPRIGKSKIGGTLKGTAGAAWFILSLIVRYYFRRRKAESPA</sequence>
<accession>A0A7G8BDI9</accession>
<dbReference type="PANTHER" id="PTHR48090">
    <property type="entry name" value="UNDECAPRENYL-PHOSPHATE 4-DEOXY-4-FORMAMIDO-L-ARABINOSE TRANSFERASE-RELATED"/>
    <property type="match status" value="1"/>
</dbReference>
<evidence type="ECO:0000259" key="2">
    <source>
        <dbReference type="Pfam" id="PF00535"/>
    </source>
</evidence>
<dbReference type="GO" id="GO:0016740">
    <property type="term" value="F:transferase activity"/>
    <property type="evidence" value="ECO:0007669"/>
    <property type="project" value="UniProtKB-KW"/>
</dbReference>
<dbReference type="KEGG" id="adin:H7849_15870"/>
<evidence type="ECO:0000256" key="1">
    <source>
        <dbReference type="SAM" id="Phobius"/>
    </source>
</evidence>
<organism evidence="3 4">
    <name type="scientific">Alloacidobacterium dinghuense</name>
    <dbReference type="NCBI Taxonomy" id="2763107"/>
    <lineage>
        <taxon>Bacteria</taxon>
        <taxon>Pseudomonadati</taxon>
        <taxon>Acidobacteriota</taxon>
        <taxon>Terriglobia</taxon>
        <taxon>Terriglobales</taxon>
        <taxon>Acidobacteriaceae</taxon>
        <taxon>Alloacidobacterium</taxon>
    </lineage>
</organism>
<dbReference type="Gene3D" id="3.90.550.10">
    <property type="entry name" value="Spore Coat Polysaccharide Biosynthesis Protein SpsA, Chain A"/>
    <property type="match status" value="1"/>
</dbReference>
<dbReference type="PANTHER" id="PTHR48090:SF7">
    <property type="entry name" value="RFBJ PROTEIN"/>
    <property type="match status" value="1"/>
</dbReference>
<evidence type="ECO:0000313" key="3">
    <source>
        <dbReference type="EMBL" id="QNI30609.1"/>
    </source>
</evidence>
<feature type="domain" description="Glycosyltransferase 2-like" evidence="2">
    <location>
        <begin position="4"/>
        <end position="160"/>
    </location>
</feature>
<dbReference type="InterPro" id="IPR050256">
    <property type="entry name" value="Glycosyltransferase_2"/>
</dbReference>
<reference evidence="3 4" key="1">
    <citation type="submission" date="2020-08" db="EMBL/GenBank/DDBJ databases">
        <title>Edaphobacter telluris sp. nov. and Acidobacterium dinghuensis sp. nov., two acidobacteria isolated from forest soil.</title>
        <authorList>
            <person name="Fu J."/>
            <person name="Qiu L."/>
        </authorList>
    </citation>
    <scope>NUCLEOTIDE SEQUENCE [LARGE SCALE GENOMIC DNA]</scope>
    <source>
        <strain evidence="3">4Y35</strain>
    </source>
</reference>
<gene>
    <name evidence="3" type="ORF">H7849_15870</name>
</gene>
<keyword evidence="1" id="KW-0812">Transmembrane</keyword>
<dbReference type="CDD" id="cd04179">
    <property type="entry name" value="DPM_DPG-synthase_like"/>
    <property type="match status" value="1"/>
</dbReference>
<feature type="transmembrane region" description="Helical" evidence="1">
    <location>
        <begin position="205"/>
        <end position="224"/>
    </location>
</feature>
<dbReference type="AlphaFoldDB" id="A0A7G8BDI9"/>
<keyword evidence="3" id="KW-0808">Transferase</keyword>
<evidence type="ECO:0000313" key="4">
    <source>
        <dbReference type="Proteomes" id="UP000515312"/>
    </source>
</evidence>
<dbReference type="InterPro" id="IPR029044">
    <property type="entry name" value="Nucleotide-diphossugar_trans"/>
</dbReference>
<name>A0A7G8BDI9_9BACT</name>
<keyword evidence="1" id="KW-1133">Transmembrane helix</keyword>
<dbReference type="RefSeq" id="WP_186740613.1">
    <property type="nucleotide sequence ID" value="NZ_CP060394.1"/>
</dbReference>
<keyword evidence="4" id="KW-1185">Reference proteome</keyword>
<dbReference type="EMBL" id="CP060394">
    <property type="protein sequence ID" value="QNI30609.1"/>
    <property type="molecule type" value="Genomic_DNA"/>
</dbReference>